<gene>
    <name evidence="3" type="ORF">B0A89_11025</name>
</gene>
<evidence type="ECO:0000259" key="2">
    <source>
        <dbReference type="Pfam" id="PF23843"/>
    </source>
</evidence>
<evidence type="ECO:0000313" key="3">
    <source>
        <dbReference type="EMBL" id="ARJ70087.1"/>
    </source>
</evidence>
<evidence type="ECO:0000313" key="4">
    <source>
        <dbReference type="Proteomes" id="UP000193017"/>
    </source>
</evidence>
<dbReference type="EMBL" id="CP020612">
    <property type="protein sequence ID" value="ARJ70087.1"/>
    <property type="molecule type" value="Genomic_DNA"/>
</dbReference>
<sequence length="156" mass="16440">MPNRKITVTLTGPVKLDGEDRKAGDQVEVTMSVALQLVELGALAGLPEVDLGDAQAGEDPVLHEKARAMAETLVGQKVAEAMAETTAELDNERRRADELALQLSETQAERDSLKAQLAAVQAERDDLAVAATTAEPETADPAGGEVTDTAPKKRGK</sequence>
<proteinExistence type="predicted"/>
<accession>A0A1W6CYY8</accession>
<feature type="domain" description="DUF7210" evidence="2">
    <location>
        <begin position="7"/>
        <end position="41"/>
    </location>
</feature>
<dbReference type="OrthoDB" id="8410674at2"/>
<name>A0A1W6CYY8_9RHOB</name>
<dbReference type="STRING" id="1945662.B0A89_11025"/>
<feature type="region of interest" description="Disordered" evidence="1">
    <location>
        <begin position="127"/>
        <end position="156"/>
    </location>
</feature>
<evidence type="ECO:0000256" key="1">
    <source>
        <dbReference type="SAM" id="MobiDB-lite"/>
    </source>
</evidence>
<dbReference type="RefSeq" id="WP_085378202.1">
    <property type="nucleotide sequence ID" value="NZ_CP020612.1"/>
</dbReference>
<feature type="compositionally biased region" description="Low complexity" evidence="1">
    <location>
        <begin position="128"/>
        <end position="142"/>
    </location>
</feature>
<reference evidence="3 4" key="1">
    <citation type="submission" date="2017-03" db="EMBL/GenBank/DDBJ databases">
        <title>Genome sequence of Paracoccus contaminans isolated from a water microcosm.</title>
        <authorList>
            <person name="Aurass P."/>
            <person name="Karste S."/>
            <person name="Trost E."/>
            <person name="Glaeser S.P."/>
            <person name="Kaempfer P."/>
            <person name="Flieger A."/>
        </authorList>
    </citation>
    <scope>NUCLEOTIDE SEQUENCE [LARGE SCALE GENOMIC DNA]</scope>
    <source>
        <strain evidence="4">RKI 16-01929T\LMG 29738T\CCM 8701T\CIP 111112T</strain>
    </source>
</reference>
<keyword evidence="4" id="KW-1185">Reference proteome</keyword>
<dbReference type="InterPro" id="IPR055634">
    <property type="entry name" value="DUF7210"/>
</dbReference>
<dbReference type="KEGG" id="pcon:B0A89_11025"/>
<protein>
    <recommendedName>
        <fullName evidence="2">DUF7210 domain-containing protein</fullName>
    </recommendedName>
</protein>
<organism evidence="3 4">
    <name type="scientific">Paracoccus contaminans</name>
    <dbReference type="NCBI Taxonomy" id="1945662"/>
    <lineage>
        <taxon>Bacteria</taxon>
        <taxon>Pseudomonadati</taxon>
        <taxon>Pseudomonadota</taxon>
        <taxon>Alphaproteobacteria</taxon>
        <taxon>Rhodobacterales</taxon>
        <taxon>Paracoccaceae</taxon>
        <taxon>Paracoccus</taxon>
    </lineage>
</organism>
<dbReference type="Pfam" id="PF23843">
    <property type="entry name" value="DUF7210"/>
    <property type="match status" value="1"/>
</dbReference>
<dbReference type="Proteomes" id="UP000193017">
    <property type="component" value="Chromosome"/>
</dbReference>
<dbReference type="AlphaFoldDB" id="A0A1W6CYY8"/>